<accession>A0A6S6XWE9</accession>
<dbReference type="InterPro" id="IPR050564">
    <property type="entry name" value="F420-G6PD/mer"/>
</dbReference>
<evidence type="ECO:0000313" key="3">
    <source>
        <dbReference type="EMBL" id="CAB1368427.1"/>
    </source>
</evidence>
<dbReference type="KEGG" id="doe:DENOEST_1262"/>
<proteinExistence type="predicted"/>
<keyword evidence="4" id="KW-1185">Reference proteome</keyword>
<dbReference type="RefSeq" id="WP_170228265.1">
    <property type="nucleotide sequence ID" value="NZ_LR778301.1"/>
</dbReference>
<dbReference type="Proteomes" id="UP000515733">
    <property type="component" value="Chromosome"/>
</dbReference>
<dbReference type="EMBL" id="LR778301">
    <property type="protein sequence ID" value="CAB1368427.1"/>
    <property type="molecule type" value="Genomic_DNA"/>
</dbReference>
<dbReference type="SUPFAM" id="SSF51679">
    <property type="entry name" value="Bacterial luciferase-like"/>
    <property type="match status" value="1"/>
</dbReference>
<feature type="domain" description="Luciferase-like" evidence="2">
    <location>
        <begin position="17"/>
        <end position="327"/>
    </location>
</feature>
<organism evidence="3 4">
    <name type="scientific">Denitratisoma oestradiolicum</name>
    <dbReference type="NCBI Taxonomy" id="311182"/>
    <lineage>
        <taxon>Bacteria</taxon>
        <taxon>Pseudomonadati</taxon>
        <taxon>Pseudomonadota</taxon>
        <taxon>Betaproteobacteria</taxon>
        <taxon>Nitrosomonadales</taxon>
        <taxon>Sterolibacteriaceae</taxon>
        <taxon>Denitratisoma</taxon>
    </lineage>
</organism>
<dbReference type="Gene3D" id="3.20.20.30">
    <property type="entry name" value="Luciferase-like domain"/>
    <property type="match status" value="1"/>
</dbReference>
<dbReference type="PANTHER" id="PTHR43244">
    <property type="match status" value="1"/>
</dbReference>
<dbReference type="InterPro" id="IPR011251">
    <property type="entry name" value="Luciferase-like_dom"/>
</dbReference>
<dbReference type="AlphaFoldDB" id="A0A6S6XWE9"/>
<evidence type="ECO:0000259" key="2">
    <source>
        <dbReference type="Pfam" id="PF00296"/>
    </source>
</evidence>
<evidence type="ECO:0000313" key="4">
    <source>
        <dbReference type="Proteomes" id="UP000515733"/>
    </source>
</evidence>
<evidence type="ECO:0000256" key="1">
    <source>
        <dbReference type="ARBA" id="ARBA00023002"/>
    </source>
</evidence>
<keyword evidence="1" id="KW-0560">Oxidoreductase</keyword>
<dbReference type="PANTHER" id="PTHR43244:SF1">
    <property type="entry name" value="5,10-METHYLENETETRAHYDROMETHANOPTERIN REDUCTASE"/>
    <property type="match status" value="1"/>
</dbReference>
<name>A0A6S6XWE9_9PROT</name>
<dbReference type="InterPro" id="IPR036661">
    <property type="entry name" value="Luciferase-like_sf"/>
</dbReference>
<sequence>MTKTIQPKMGVIFKSYEPLSAIRAYAEQTEASGMTGGFWIAEAYHWFRQYGLEARGCFTTLAVVAQATKNIPVGLGITSPYMRHPTIQASEAAGIDELSNGRFMMGIGVGKVGIEYLEYDIEKMRPVAVHHESMEIMRHVFSGQKYSYEGKHYKSSMPAFDRAGRGLRTDIPIYVGATGPAMQKLSGKESDGMLLAGLTSPAFVKYAIDNMKAGAAAVGRALPDSFPVGGVILCACSRDGDKARNATRSYTGTYIVNKIRNIKNDVILAGSGLPDSSWDPFRKAIAEGTQDNVTHLVTDEMMRRFTVISGTPEECLEITQELVDAGLNLPLLEVVGKTVEDNLETIRLMGAEVLPRLKPGPVASA</sequence>
<dbReference type="Pfam" id="PF00296">
    <property type="entry name" value="Bac_luciferase"/>
    <property type="match status" value="1"/>
</dbReference>
<gene>
    <name evidence="3" type="ORF">DENOEST_1262</name>
</gene>
<dbReference type="GO" id="GO:0016705">
    <property type="term" value="F:oxidoreductase activity, acting on paired donors, with incorporation or reduction of molecular oxygen"/>
    <property type="evidence" value="ECO:0007669"/>
    <property type="project" value="InterPro"/>
</dbReference>
<protein>
    <recommendedName>
        <fullName evidence="2">Luciferase-like domain-containing protein</fullName>
    </recommendedName>
</protein>
<reference evidence="3 4" key="1">
    <citation type="submission" date="2020-03" db="EMBL/GenBank/DDBJ databases">
        <authorList>
            <consortium name="Genoscope - CEA"/>
            <person name="William W."/>
        </authorList>
    </citation>
    <scope>NUCLEOTIDE SEQUENCE [LARGE SCALE GENOMIC DNA]</scope>
    <source>
        <strain evidence="4">DSM 16959</strain>
    </source>
</reference>